<name>A0A507FLH1_9FUNG</name>
<dbReference type="EMBL" id="QEAP01000046">
    <property type="protein sequence ID" value="TPX76475.1"/>
    <property type="molecule type" value="Genomic_DNA"/>
</dbReference>
<dbReference type="InterPro" id="IPR008733">
    <property type="entry name" value="PEX11"/>
</dbReference>
<evidence type="ECO:0000256" key="1">
    <source>
        <dbReference type="ARBA" id="ARBA00022593"/>
    </source>
</evidence>
<keyword evidence="3" id="KW-0576">Peroxisome</keyword>
<organism evidence="5 6">
    <name type="scientific">Chytriomyces confervae</name>
    <dbReference type="NCBI Taxonomy" id="246404"/>
    <lineage>
        <taxon>Eukaryota</taxon>
        <taxon>Fungi</taxon>
        <taxon>Fungi incertae sedis</taxon>
        <taxon>Chytridiomycota</taxon>
        <taxon>Chytridiomycota incertae sedis</taxon>
        <taxon>Chytridiomycetes</taxon>
        <taxon>Chytridiales</taxon>
        <taxon>Chytriomycetaceae</taxon>
        <taxon>Chytriomyces</taxon>
    </lineage>
</organism>
<dbReference type="PANTHER" id="PTHR12652:SF25">
    <property type="entry name" value="MICROBODY (PEROXISOME) PROLIFERATION PROTEIN PEROXIN 11C (EUROFUNG)"/>
    <property type="match status" value="1"/>
</dbReference>
<dbReference type="GO" id="GO:0016559">
    <property type="term" value="P:peroxisome fission"/>
    <property type="evidence" value="ECO:0007669"/>
    <property type="project" value="InterPro"/>
</dbReference>
<gene>
    <name evidence="5" type="ORF">CcCBS67573_g02261</name>
</gene>
<dbReference type="OrthoDB" id="10005898at2759"/>
<dbReference type="Pfam" id="PF05648">
    <property type="entry name" value="PEX11"/>
    <property type="match status" value="1"/>
</dbReference>
<evidence type="ECO:0000256" key="3">
    <source>
        <dbReference type="ARBA" id="ARBA00023140"/>
    </source>
</evidence>
<keyword evidence="1" id="KW-0962">Peroxisome biogenesis</keyword>
<dbReference type="PANTHER" id="PTHR12652">
    <property type="entry name" value="PEROXISOMAL BIOGENESIS FACTOR 11"/>
    <property type="match status" value="1"/>
</dbReference>
<evidence type="ECO:0000313" key="5">
    <source>
        <dbReference type="EMBL" id="TPX76475.1"/>
    </source>
</evidence>
<comment type="subcellular location">
    <subcellularLocation>
        <location evidence="4">Peroxisome membrane</location>
    </subcellularLocation>
</comment>
<reference evidence="5 6" key="1">
    <citation type="journal article" date="2019" name="Sci. Rep.">
        <title>Comparative genomics of chytrid fungi reveal insights into the obligate biotrophic and pathogenic lifestyle of Synchytrium endobioticum.</title>
        <authorList>
            <person name="van de Vossenberg B.T.L.H."/>
            <person name="Warris S."/>
            <person name="Nguyen H.D.T."/>
            <person name="van Gent-Pelzer M.P.E."/>
            <person name="Joly D.L."/>
            <person name="van de Geest H.C."/>
            <person name="Bonants P.J.M."/>
            <person name="Smith D.S."/>
            <person name="Levesque C.A."/>
            <person name="van der Lee T.A.J."/>
        </authorList>
    </citation>
    <scope>NUCLEOTIDE SEQUENCE [LARGE SCALE GENOMIC DNA]</scope>
    <source>
        <strain evidence="5 6">CBS 675.73</strain>
    </source>
</reference>
<dbReference type="AlphaFoldDB" id="A0A507FLH1"/>
<sequence length="275" mass="31618">MVLSKEQTALLDKLCKFLSSIRGTDKVLMVKRASLKRTKNNVIPPRREADMKLPPPQPPMQLYSYFSKVIVLRLQARDPNSLLATRLKNLAAPVSDTRILLRYYGLIPLVQWIIFSERNPPATPFLRLVYRLQNLANLCYYPLEHLYYLGAHKVVPMSDDTLNRVGIWSCRFWAAYVMLYFLQLYQEHRLLQVRQLKLIQRGKSNSESKEALRAEQRSVSEDMQALLVNTIINTAYLPLTLHWSVEKSVFPEMGVGICGSVAAVAQMYSAWKSTV</sequence>
<evidence type="ECO:0000256" key="2">
    <source>
        <dbReference type="ARBA" id="ARBA00023136"/>
    </source>
</evidence>
<dbReference type="Proteomes" id="UP000320333">
    <property type="component" value="Unassembled WGS sequence"/>
</dbReference>
<accession>A0A507FLH1</accession>
<evidence type="ECO:0008006" key="7">
    <source>
        <dbReference type="Google" id="ProtNLM"/>
    </source>
</evidence>
<evidence type="ECO:0000313" key="6">
    <source>
        <dbReference type="Proteomes" id="UP000320333"/>
    </source>
</evidence>
<evidence type="ECO:0000256" key="4">
    <source>
        <dbReference type="ARBA" id="ARBA00046271"/>
    </source>
</evidence>
<proteinExistence type="predicted"/>
<keyword evidence="2" id="KW-0472">Membrane</keyword>
<dbReference type="GO" id="GO:0005778">
    <property type="term" value="C:peroxisomal membrane"/>
    <property type="evidence" value="ECO:0007669"/>
    <property type="project" value="UniProtKB-SubCell"/>
</dbReference>
<comment type="caution">
    <text evidence="5">The sequence shown here is derived from an EMBL/GenBank/DDBJ whole genome shotgun (WGS) entry which is preliminary data.</text>
</comment>
<dbReference type="STRING" id="246404.A0A507FLH1"/>
<protein>
    <recommendedName>
        <fullName evidence="7">Peroxisomal biogenesis factor 11</fullName>
    </recommendedName>
</protein>
<keyword evidence="6" id="KW-1185">Reference proteome</keyword>